<name>A0AB39XD04_9BRAD</name>
<organism evidence="3">
    <name type="scientific">Bradyrhizobium sp. LLZ17</name>
    <dbReference type="NCBI Taxonomy" id="3239388"/>
    <lineage>
        <taxon>Bacteria</taxon>
        <taxon>Pseudomonadati</taxon>
        <taxon>Pseudomonadota</taxon>
        <taxon>Alphaproteobacteria</taxon>
        <taxon>Hyphomicrobiales</taxon>
        <taxon>Nitrobacteraceae</taxon>
        <taxon>Bradyrhizobium</taxon>
    </lineage>
</organism>
<dbReference type="Pfam" id="PF13643">
    <property type="entry name" value="DUF4145"/>
    <property type="match status" value="1"/>
</dbReference>
<evidence type="ECO:0000259" key="2">
    <source>
        <dbReference type="Pfam" id="PF13643"/>
    </source>
</evidence>
<feature type="transmembrane region" description="Helical" evidence="1">
    <location>
        <begin position="6"/>
        <end position="30"/>
    </location>
</feature>
<proteinExistence type="predicted"/>
<accession>A0AB39XD04</accession>
<feature type="domain" description="DUF4145" evidence="2">
    <location>
        <begin position="86"/>
        <end position="179"/>
    </location>
</feature>
<protein>
    <submittedName>
        <fullName evidence="3">DUF4145 domain-containing protein</fullName>
    </submittedName>
</protein>
<dbReference type="EMBL" id="CP165734">
    <property type="protein sequence ID" value="XDV55105.1"/>
    <property type="molecule type" value="Genomic_DNA"/>
</dbReference>
<evidence type="ECO:0000256" key="1">
    <source>
        <dbReference type="SAM" id="Phobius"/>
    </source>
</evidence>
<keyword evidence="1" id="KW-0472">Membrane</keyword>
<sequence>MDGYQFMAAIFSSLVSLAWPAALVICVLLFRERLQTLLPFLKLKHKDTEISFRLDQAEKESAEIAQTDLQQTPPELLPTPEEKSRFEKIAEHSPRAAILEKRAELEQAMRIIAQSHWSGTTTSTPSPRSISLLTATRILRKAGVIDEKTSALLDDLRAIGNQAAHESTDGSEFTKEAALRFGRLADNAIAYVKMLE</sequence>
<dbReference type="InterPro" id="IPR025285">
    <property type="entry name" value="DUF4145"/>
</dbReference>
<reference evidence="3" key="1">
    <citation type="submission" date="2024-08" db="EMBL/GenBank/DDBJ databases">
        <authorList>
            <person name="Chaddad Z."/>
            <person name="Lamrabet M."/>
            <person name="Bouhnik O."/>
            <person name="Alami S."/>
            <person name="Wipf D."/>
            <person name="Courty P.E."/>
            <person name="Missbah El Idrissi M."/>
        </authorList>
    </citation>
    <scope>NUCLEOTIDE SEQUENCE</scope>
    <source>
        <strain evidence="3">LLZ17</strain>
    </source>
</reference>
<dbReference type="RefSeq" id="WP_369719563.1">
    <property type="nucleotide sequence ID" value="NZ_CP165734.1"/>
</dbReference>
<evidence type="ECO:0000313" key="3">
    <source>
        <dbReference type="EMBL" id="XDV55105.1"/>
    </source>
</evidence>
<dbReference type="AlphaFoldDB" id="A0AB39XD04"/>
<gene>
    <name evidence="3" type="ORF">AB8Z38_19925</name>
</gene>
<keyword evidence="1" id="KW-0812">Transmembrane</keyword>
<keyword evidence="1" id="KW-1133">Transmembrane helix</keyword>